<keyword evidence="6 7" id="KW-0472">Membrane</keyword>
<dbReference type="GO" id="GO:0005886">
    <property type="term" value="C:plasma membrane"/>
    <property type="evidence" value="ECO:0007669"/>
    <property type="project" value="UniProtKB-SubCell"/>
</dbReference>
<sequence>MSKSAVPDMGPAIGGPGSVGSMGQRLIRHADWLMGMAVLGLMVTLITPVPPVVLDILLTFNIAFSVMMLLVTLNVRHTSELSTFPTILLFSTLFRLGLNVASTRLILSGGEAGAIITAFGQFVVGSNLAVGLVVFLILIIIQFVVITKGAGRISEVSARFVLDAMPGKQMAIDADLNAGLIDADEAKTRRARIATEAEFYGAMDGASKFVRGDAIAGLIITSLNLVGGIAIGMMGSMTLGEAGQRYSLLTVGDGLVSQVPALLVSTAAAVLTTRASGRQSLGQNLIAQVGGRPKATLISSGVLVLLGLLPGMPPLPFWLLAGVLFLGWRSTRSIDGAEDLIGDANDEPAPKPRAGQAVANDEAATNARDIEADAEEVRTLLTVDRLALEIGYRLIPLVQDKSGSGILDHVAQLRKSVAAKHGIVLPAVRIKDNVRLEPSGYRVLVGGVEVARGTIEPEHWLAMDGGGAVGPIVGKETTDPTFGLPAWWVDSAGRDEAEIMGYTVIDSTSVLVTHLSETIKRNFDELLTRDDVKELVENVKLDAPAVVDELIPDRLGYGEVQNVLRNLLREEVPIRNMPLILEALSDAATRTKDVEQLTELVRQRLARTLCELYAGDKGVVYAVTLEPHLESRIAASVDPKSASDSKPVDPAYLQRLVERIEETLSTANQGGREVVLLVRSNVRRLIGELVRASLPKVAVVSYNEMIPARSIETVDIVRMDEVRVGES</sequence>
<comment type="subcellular location">
    <subcellularLocation>
        <location evidence="1 7">Cell membrane</location>
        <topology evidence="1 7">Multi-pass membrane protein</topology>
    </subcellularLocation>
</comment>
<keyword evidence="7" id="KW-0813">Transport</keyword>
<keyword evidence="5 7" id="KW-1133">Transmembrane helix</keyword>
<dbReference type="Gene3D" id="3.40.50.12790">
    <property type="entry name" value="FHIPEP family, domain 4"/>
    <property type="match status" value="1"/>
</dbReference>
<dbReference type="InterPro" id="IPR042196">
    <property type="entry name" value="FHIPEP_4"/>
</dbReference>
<feature type="transmembrane region" description="Helical" evidence="7">
    <location>
        <begin position="87"/>
        <end position="107"/>
    </location>
</feature>
<evidence type="ECO:0000256" key="8">
    <source>
        <dbReference type="SAM" id="MobiDB-lite"/>
    </source>
</evidence>
<dbReference type="PIRSF" id="PIRSF005419">
    <property type="entry name" value="FlhA"/>
    <property type="match status" value="1"/>
</dbReference>
<gene>
    <name evidence="9" type="primary">flhA_2</name>
    <name evidence="7" type="synonym">flhA</name>
    <name evidence="9" type="ORF">Pla163_36180</name>
</gene>
<dbReference type="GO" id="GO:0044780">
    <property type="term" value="P:bacterial-type flagellum assembly"/>
    <property type="evidence" value="ECO:0007669"/>
    <property type="project" value="InterPro"/>
</dbReference>
<feature type="transmembrane region" description="Helical" evidence="7">
    <location>
        <begin position="302"/>
        <end position="328"/>
    </location>
</feature>
<organism evidence="9 10">
    <name type="scientific">Rohdeia mirabilis</name>
    <dbReference type="NCBI Taxonomy" id="2528008"/>
    <lineage>
        <taxon>Bacteria</taxon>
        <taxon>Pseudomonadati</taxon>
        <taxon>Planctomycetota</taxon>
        <taxon>Planctomycetia</taxon>
        <taxon>Planctomycetia incertae sedis</taxon>
        <taxon>Rohdeia</taxon>
    </lineage>
</organism>
<name>A0A518D4R0_9BACT</name>
<dbReference type="InterPro" id="IPR001712">
    <property type="entry name" value="T3SS_FHIPEP"/>
</dbReference>
<evidence type="ECO:0000256" key="5">
    <source>
        <dbReference type="ARBA" id="ARBA00022989"/>
    </source>
</evidence>
<evidence type="ECO:0000256" key="7">
    <source>
        <dbReference type="RuleBase" id="RU364093"/>
    </source>
</evidence>
<evidence type="ECO:0000256" key="3">
    <source>
        <dbReference type="ARBA" id="ARBA00022475"/>
    </source>
</evidence>
<keyword evidence="4 7" id="KW-0812">Transmembrane</keyword>
<dbReference type="InterPro" id="IPR006301">
    <property type="entry name" value="FlhA"/>
</dbReference>
<evidence type="ECO:0000313" key="9">
    <source>
        <dbReference type="EMBL" id="QDU86467.1"/>
    </source>
</evidence>
<comment type="similarity">
    <text evidence="2 7">Belongs to the FHIPEP (flagella/HR/invasion proteins export pore) family.</text>
</comment>
<dbReference type="AlphaFoldDB" id="A0A518D4R0"/>
<dbReference type="GO" id="GO:0009306">
    <property type="term" value="P:protein secretion"/>
    <property type="evidence" value="ECO:0007669"/>
    <property type="project" value="InterPro"/>
</dbReference>
<proteinExistence type="inferred from homology"/>
<feature type="transmembrane region" description="Helical" evidence="7">
    <location>
        <begin position="255"/>
        <end position="273"/>
    </location>
</feature>
<dbReference type="PANTHER" id="PTHR30161:SF1">
    <property type="entry name" value="FLAGELLAR BIOSYNTHESIS PROTEIN FLHA-RELATED"/>
    <property type="match status" value="1"/>
</dbReference>
<dbReference type="PRINTS" id="PR00949">
    <property type="entry name" value="TYPE3IMAPROT"/>
</dbReference>
<keyword evidence="9" id="KW-0969">Cilium</keyword>
<evidence type="ECO:0000256" key="4">
    <source>
        <dbReference type="ARBA" id="ARBA00022692"/>
    </source>
</evidence>
<dbReference type="RefSeq" id="WP_145191739.1">
    <property type="nucleotide sequence ID" value="NZ_CP036290.1"/>
</dbReference>
<dbReference type="Gene3D" id="3.40.30.60">
    <property type="entry name" value="FHIPEP family, domain 1"/>
    <property type="match status" value="1"/>
</dbReference>
<evidence type="ECO:0000256" key="1">
    <source>
        <dbReference type="ARBA" id="ARBA00004651"/>
    </source>
</evidence>
<feature type="transmembrane region" description="Helical" evidence="7">
    <location>
        <begin position="56"/>
        <end position="75"/>
    </location>
</feature>
<keyword evidence="7" id="KW-1006">Bacterial flagellum protein export</keyword>
<feature type="transmembrane region" description="Helical" evidence="7">
    <location>
        <begin position="214"/>
        <end position="235"/>
    </location>
</feature>
<dbReference type="OrthoDB" id="9759185at2"/>
<evidence type="ECO:0000313" key="10">
    <source>
        <dbReference type="Proteomes" id="UP000319342"/>
    </source>
</evidence>
<dbReference type="PANTHER" id="PTHR30161">
    <property type="entry name" value="FLAGELLAR EXPORT PROTEIN, MEMBRANE FLHA SUBUNIT-RELATED"/>
    <property type="match status" value="1"/>
</dbReference>
<feature type="transmembrane region" description="Helical" evidence="7">
    <location>
        <begin position="32"/>
        <end position="50"/>
    </location>
</feature>
<dbReference type="InterPro" id="IPR042194">
    <property type="entry name" value="FHIPEP_1"/>
</dbReference>
<accession>A0A518D4R0</accession>
<dbReference type="PROSITE" id="PS00994">
    <property type="entry name" value="FHIPEP"/>
    <property type="match status" value="1"/>
</dbReference>
<dbReference type="Gene3D" id="1.10.8.540">
    <property type="entry name" value="FHIPEP family, domain 3"/>
    <property type="match status" value="1"/>
</dbReference>
<dbReference type="EMBL" id="CP036290">
    <property type="protein sequence ID" value="QDU86467.1"/>
    <property type="molecule type" value="Genomic_DNA"/>
</dbReference>
<dbReference type="NCBIfam" id="TIGR01398">
    <property type="entry name" value="FlhA"/>
    <property type="match status" value="1"/>
</dbReference>
<keyword evidence="9" id="KW-0282">Flagellum</keyword>
<feature type="transmembrane region" description="Helical" evidence="7">
    <location>
        <begin position="119"/>
        <end position="145"/>
    </location>
</feature>
<keyword evidence="3 7" id="KW-1003">Cell membrane</keyword>
<evidence type="ECO:0000256" key="2">
    <source>
        <dbReference type="ARBA" id="ARBA00008835"/>
    </source>
</evidence>
<comment type="function">
    <text evidence="7">Required for formation of the rod structure of the flagellar apparatus. Together with FliI and FliH, may constitute the export apparatus of flagellin.</text>
</comment>
<keyword evidence="9" id="KW-0966">Cell projection</keyword>
<keyword evidence="7" id="KW-0653">Protein transport</keyword>
<dbReference type="Proteomes" id="UP000319342">
    <property type="component" value="Chromosome"/>
</dbReference>
<keyword evidence="10" id="KW-1185">Reference proteome</keyword>
<reference evidence="9 10" key="1">
    <citation type="submission" date="2019-02" db="EMBL/GenBank/DDBJ databases">
        <title>Deep-cultivation of Planctomycetes and their phenomic and genomic characterization uncovers novel biology.</title>
        <authorList>
            <person name="Wiegand S."/>
            <person name="Jogler M."/>
            <person name="Boedeker C."/>
            <person name="Pinto D."/>
            <person name="Vollmers J."/>
            <person name="Rivas-Marin E."/>
            <person name="Kohn T."/>
            <person name="Peeters S.H."/>
            <person name="Heuer A."/>
            <person name="Rast P."/>
            <person name="Oberbeckmann S."/>
            <person name="Bunk B."/>
            <person name="Jeske O."/>
            <person name="Meyerdierks A."/>
            <person name="Storesund J.E."/>
            <person name="Kallscheuer N."/>
            <person name="Luecker S."/>
            <person name="Lage O.M."/>
            <person name="Pohl T."/>
            <person name="Merkel B.J."/>
            <person name="Hornburger P."/>
            <person name="Mueller R.-W."/>
            <person name="Bruemmer F."/>
            <person name="Labrenz M."/>
            <person name="Spormann A.M."/>
            <person name="Op den Camp H."/>
            <person name="Overmann J."/>
            <person name="Amann R."/>
            <person name="Jetten M.S.M."/>
            <person name="Mascher T."/>
            <person name="Medema M.H."/>
            <person name="Devos D.P."/>
            <person name="Kaster A.-K."/>
            <person name="Ovreas L."/>
            <person name="Rohde M."/>
            <person name="Galperin M.Y."/>
            <person name="Jogler C."/>
        </authorList>
    </citation>
    <scope>NUCLEOTIDE SEQUENCE [LARGE SCALE GENOMIC DNA]</scope>
    <source>
        <strain evidence="9 10">Pla163</strain>
    </source>
</reference>
<dbReference type="Pfam" id="PF00771">
    <property type="entry name" value="FHIPEP"/>
    <property type="match status" value="1"/>
</dbReference>
<feature type="region of interest" description="Disordered" evidence="8">
    <location>
        <begin position="342"/>
        <end position="362"/>
    </location>
</feature>
<protein>
    <recommendedName>
        <fullName evidence="7">Flagellar biosynthesis protein FlhA</fullName>
    </recommendedName>
</protein>
<evidence type="ECO:0000256" key="6">
    <source>
        <dbReference type="ARBA" id="ARBA00023136"/>
    </source>
</evidence>
<dbReference type="InterPro" id="IPR042193">
    <property type="entry name" value="FHIPEP_3"/>
</dbReference>
<keyword evidence="7" id="KW-1005">Bacterial flagellum biogenesis</keyword>
<dbReference type="InterPro" id="IPR025505">
    <property type="entry name" value="FHIPEP_CS"/>
</dbReference>